<proteinExistence type="predicted"/>
<reference evidence="3 4" key="1">
    <citation type="submission" date="2019-11" db="EMBL/GenBank/DDBJ databases">
        <title>Gracilibacillus salitolerans sp. nov., a moderate halophile isolated from a saline soil in northwest China.</title>
        <authorList>
            <person name="Gan L."/>
        </authorList>
    </citation>
    <scope>NUCLEOTIDE SEQUENCE [LARGE SCALE GENOMIC DNA]</scope>
    <source>
        <strain evidence="3 4">SCU50</strain>
    </source>
</reference>
<keyword evidence="3" id="KW-0966">Cell projection</keyword>
<dbReference type="Pfam" id="PF12945">
    <property type="entry name" value="PilZNR"/>
    <property type="match status" value="1"/>
</dbReference>
<dbReference type="InterPro" id="IPR009926">
    <property type="entry name" value="T3SS_YcgR_PilZN"/>
</dbReference>
<evidence type="ECO:0000313" key="4">
    <source>
        <dbReference type="Proteomes" id="UP000339690"/>
    </source>
</evidence>
<dbReference type="InterPro" id="IPR009875">
    <property type="entry name" value="PilZ_domain"/>
</dbReference>
<feature type="domain" description="PilZ" evidence="1">
    <location>
        <begin position="96"/>
        <end position="203"/>
    </location>
</feature>
<dbReference type="Gene3D" id="2.40.10.220">
    <property type="entry name" value="predicted glycosyltransferase like domains"/>
    <property type="match status" value="1"/>
</dbReference>
<keyword evidence="4" id="KW-1185">Reference proteome</keyword>
<evidence type="ECO:0000313" key="3">
    <source>
        <dbReference type="EMBL" id="QGH34811.1"/>
    </source>
</evidence>
<accession>A0A5Q2TKY8</accession>
<dbReference type="AlphaFoldDB" id="A0A5Q2TKY8"/>
<gene>
    <name evidence="3" type="ORF">GI584_12535</name>
</gene>
<sequence>MSKIGTFLQLEQIKEERTISKCRVIETKKDKLYVDYPIDKETNRSNIFPVGTHFHVHFIENNSVFSFPSEIIGKAKVKNIPTLILSVELNNLQKIQRREFVRVEALLDVSVQSIDQQFDSFTTVTHDISGGGMALLVDKNDRIKQGELLDIMLILPLEKKVEYLHIIGEALRIQERKEDKDILSVKFTEMDTHDQQSIVQYCFTKQLEERRKGLS</sequence>
<dbReference type="RefSeq" id="WP_153791438.1">
    <property type="nucleotide sequence ID" value="NZ_CP045915.1"/>
</dbReference>
<keyword evidence="3" id="KW-0969">Cilium</keyword>
<dbReference type="SUPFAM" id="SSF141371">
    <property type="entry name" value="PilZ domain-like"/>
    <property type="match status" value="1"/>
</dbReference>
<name>A0A5Q2TKY8_9BACI</name>
<keyword evidence="3" id="KW-0282">Flagellum</keyword>
<evidence type="ECO:0000259" key="2">
    <source>
        <dbReference type="Pfam" id="PF12945"/>
    </source>
</evidence>
<dbReference type="Proteomes" id="UP000339690">
    <property type="component" value="Chromosome"/>
</dbReference>
<dbReference type="EMBL" id="CP045915">
    <property type="protein sequence ID" value="QGH34811.1"/>
    <property type="molecule type" value="Genomic_DNA"/>
</dbReference>
<evidence type="ECO:0000259" key="1">
    <source>
        <dbReference type="Pfam" id="PF07238"/>
    </source>
</evidence>
<dbReference type="Pfam" id="PF07238">
    <property type="entry name" value="PilZ"/>
    <property type="match status" value="1"/>
</dbReference>
<dbReference type="KEGG" id="grc:GI584_12535"/>
<feature type="domain" description="Type III secretion system flagellar brake protein YcgR PilZN" evidence="2">
    <location>
        <begin position="3"/>
        <end position="86"/>
    </location>
</feature>
<dbReference type="GO" id="GO:0035438">
    <property type="term" value="F:cyclic-di-GMP binding"/>
    <property type="evidence" value="ECO:0007669"/>
    <property type="project" value="InterPro"/>
</dbReference>
<protein>
    <submittedName>
        <fullName evidence="3">Flagellar brake protein</fullName>
    </submittedName>
</protein>
<organism evidence="3 4">
    <name type="scientific">Gracilibacillus salitolerans</name>
    <dbReference type="NCBI Taxonomy" id="2663022"/>
    <lineage>
        <taxon>Bacteria</taxon>
        <taxon>Bacillati</taxon>
        <taxon>Bacillota</taxon>
        <taxon>Bacilli</taxon>
        <taxon>Bacillales</taxon>
        <taxon>Bacillaceae</taxon>
        <taxon>Gracilibacillus</taxon>
    </lineage>
</organism>